<dbReference type="InterPro" id="IPR043502">
    <property type="entry name" value="DNA/RNA_pol_sf"/>
</dbReference>
<evidence type="ECO:0000256" key="10">
    <source>
        <dbReference type="ARBA" id="ARBA00022842"/>
    </source>
</evidence>
<dbReference type="EC" id="2.7.7.7" evidence="15"/>
<dbReference type="Pfam" id="PF11798">
    <property type="entry name" value="IMS_HHH"/>
    <property type="match status" value="1"/>
</dbReference>
<dbReference type="InterPro" id="IPR017961">
    <property type="entry name" value="DNA_pol_Y-fam_little_finger"/>
</dbReference>
<dbReference type="GO" id="GO:0009432">
    <property type="term" value="P:SOS response"/>
    <property type="evidence" value="ECO:0007669"/>
    <property type="project" value="TreeGrafter"/>
</dbReference>
<dbReference type="HAMAP" id="MF_01113">
    <property type="entry name" value="DNApol_IV"/>
    <property type="match status" value="1"/>
</dbReference>
<keyword evidence="11 15" id="KW-0239">DNA-directed DNA polymerase</keyword>
<dbReference type="InterPro" id="IPR024728">
    <property type="entry name" value="PolY_HhH_motif"/>
</dbReference>
<evidence type="ECO:0000256" key="1">
    <source>
        <dbReference type="ARBA" id="ARBA00004496"/>
    </source>
</evidence>
<keyword evidence="12 15" id="KW-0238">DNA-binding</keyword>
<dbReference type="PANTHER" id="PTHR11076:SF33">
    <property type="entry name" value="DNA POLYMERASE KAPPA"/>
    <property type="match status" value="1"/>
</dbReference>
<dbReference type="Gene3D" id="3.30.1490.100">
    <property type="entry name" value="DNA polymerase, Y-family, little finger domain"/>
    <property type="match status" value="1"/>
</dbReference>
<keyword evidence="18" id="KW-1185">Reference proteome</keyword>
<sequence>MAKVIFHIDLNAYFANAEVIRNSSLEGQPIVVGGLSKRSVVCTASYEARAYGVHSAMPLHEALRLCPDLIVVQGDHDYYKELSKKFFAFIKTYTPFVEIASIDECYADMSEVIKNYERPLDLAWEIQQRLKDELRLKCSIGIGPTKFLAKMASDRYKPLGIYVIRKQELDKKLWPLPIGDMMGIGKKTAPILIQHGVETIGDLVKDENYAIVRPILGKHTLQMIQKAKGISSDRIEFSNTVQSISQSTTFVSDVEEYNELVGILRKLAASLANRAKQKAMSGKLISVSIRYFDFRNVVRSITVEEYIQDADKILEVALSLFDENYEDIPIRHLGIGLGSLKSDNERVDQLSLFNYESKYKKLDIIDELNKDILGSKLVYASSLLDKKDHK</sequence>
<dbReference type="InterPro" id="IPR043128">
    <property type="entry name" value="Rev_trsase/Diguanyl_cyclase"/>
</dbReference>
<dbReference type="Pfam" id="PF00817">
    <property type="entry name" value="IMS"/>
    <property type="match status" value="1"/>
</dbReference>
<dbReference type="Gene3D" id="3.30.70.270">
    <property type="match status" value="1"/>
</dbReference>
<dbReference type="GO" id="GO:0005829">
    <property type="term" value="C:cytosol"/>
    <property type="evidence" value="ECO:0007669"/>
    <property type="project" value="TreeGrafter"/>
</dbReference>
<reference evidence="17 18" key="1">
    <citation type="submission" date="2019-03" db="EMBL/GenBank/DDBJ databases">
        <title>Genomic Encyclopedia of Type Strains, Phase IV (KMG-IV): sequencing the most valuable type-strain genomes for metagenomic binning, comparative biology and taxonomic classification.</title>
        <authorList>
            <person name="Goeker M."/>
        </authorList>
    </citation>
    <scope>NUCLEOTIDE SEQUENCE [LARGE SCALE GENOMIC DNA]</scope>
    <source>
        <strain evidence="17 18">DSM 28867</strain>
    </source>
</reference>
<keyword evidence="8 15" id="KW-0479">Metal-binding</keyword>
<dbReference type="Proteomes" id="UP000294743">
    <property type="component" value="Unassembled WGS sequence"/>
</dbReference>
<dbReference type="OrthoDB" id="9808813at2"/>
<comment type="caution">
    <text evidence="17">The sequence shown here is derived from an EMBL/GenBank/DDBJ whole genome shotgun (WGS) entry which is preliminary data.</text>
</comment>
<evidence type="ECO:0000256" key="7">
    <source>
        <dbReference type="ARBA" id="ARBA00022705"/>
    </source>
</evidence>
<dbReference type="PANTHER" id="PTHR11076">
    <property type="entry name" value="DNA REPAIR POLYMERASE UMUC / TRANSFERASE FAMILY MEMBER"/>
    <property type="match status" value="1"/>
</dbReference>
<evidence type="ECO:0000256" key="12">
    <source>
        <dbReference type="ARBA" id="ARBA00023125"/>
    </source>
</evidence>
<evidence type="ECO:0000256" key="15">
    <source>
        <dbReference type="HAMAP-Rule" id="MF_01113"/>
    </source>
</evidence>
<dbReference type="Pfam" id="PF11799">
    <property type="entry name" value="IMS_C"/>
    <property type="match status" value="1"/>
</dbReference>
<feature type="binding site" evidence="15">
    <location>
        <position position="103"/>
    </location>
    <ligand>
        <name>Mg(2+)</name>
        <dbReference type="ChEBI" id="CHEBI:18420"/>
    </ligand>
</feature>
<comment type="catalytic activity">
    <reaction evidence="14 15">
        <text>DNA(n) + a 2'-deoxyribonucleoside 5'-triphosphate = DNA(n+1) + diphosphate</text>
        <dbReference type="Rhea" id="RHEA:22508"/>
        <dbReference type="Rhea" id="RHEA-COMP:17339"/>
        <dbReference type="Rhea" id="RHEA-COMP:17340"/>
        <dbReference type="ChEBI" id="CHEBI:33019"/>
        <dbReference type="ChEBI" id="CHEBI:61560"/>
        <dbReference type="ChEBI" id="CHEBI:173112"/>
        <dbReference type="EC" id="2.7.7.7"/>
    </reaction>
</comment>
<proteinExistence type="inferred from homology"/>
<evidence type="ECO:0000256" key="4">
    <source>
        <dbReference type="ARBA" id="ARBA00022490"/>
    </source>
</evidence>
<evidence type="ECO:0000256" key="13">
    <source>
        <dbReference type="ARBA" id="ARBA00023204"/>
    </source>
</evidence>
<dbReference type="InterPro" id="IPR050116">
    <property type="entry name" value="DNA_polymerase-Y"/>
</dbReference>
<dbReference type="RefSeq" id="WP_134170293.1">
    <property type="nucleotide sequence ID" value="NZ_SODD01000030.1"/>
</dbReference>
<dbReference type="Gene3D" id="3.40.1170.60">
    <property type="match status" value="1"/>
</dbReference>
<keyword evidence="6 15" id="KW-0548">Nucleotidyltransferase</keyword>
<dbReference type="InterPro" id="IPR001126">
    <property type="entry name" value="UmuC"/>
</dbReference>
<dbReference type="GO" id="GO:0006261">
    <property type="term" value="P:DNA-templated DNA replication"/>
    <property type="evidence" value="ECO:0007669"/>
    <property type="project" value="UniProtKB-UniRule"/>
</dbReference>
<dbReference type="GO" id="GO:0003887">
    <property type="term" value="F:DNA-directed DNA polymerase activity"/>
    <property type="evidence" value="ECO:0007669"/>
    <property type="project" value="UniProtKB-UniRule"/>
</dbReference>
<evidence type="ECO:0000256" key="6">
    <source>
        <dbReference type="ARBA" id="ARBA00022695"/>
    </source>
</evidence>
<evidence type="ECO:0000256" key="11">
    <source>
        <dbReference type="ARBA" id="ARBA00022932"/>
    </source>
</evidence>
<comment type="similarity">
    <text evidence="2 15">Belongs to the DNA polymerase type-Y family.</text>
</comment>
<dbReference type="PROSITE" id="PS50173">
    <property type="entry name" value="UMUC"/>
    <property type="match status" value="1"/>
</dbReference>
<feature type="binding site" evidence="15">
    <location>
        <position position="9"/>
    </location>
    <ligand>
        <name>Mg(2+)</name>
        <dbReference type="ChEBI" id="CHEBI:18420"/>
    </ligand>
</feature>
<comment type="subunit">
    <text evidence="15">Monomer.</text>
</comment>
<dbReference type="GO" id="GO:0000287">
    <property type="term" value="F:magnesium ion binding"/>
    <property type="evidence" value="ECO:0007669"/>
    <property type="project" value="UniProtKB-UniRule"/>
</dbReference>
<dbReference type="SUPFAM" id="SSF56672">
    <property type="entry name" value="DNA/RNA polymerases"/>
    <property type="match status" value="1"/>
</dbReference>
<dbReference type="AlphaFoldDB" id="A0A4R7ZD56"/>
<dbReference type="SUPFAM" id="SSF100879">
    <property type="entry name" value="Lesion bypass DNA polymerase (Y-family), little finger domain"/>
    <property type="match status" value="1"/>
</dbReference>
<evidence type="ECO:0000256" key="2">
    <source>
        <dbReference type="ARBA" id="ARBA00010945"/>
    </source>
</evidence>
<protein>
    <recommendedName>
        <fullName evidence="15">DNA polymerase IV</fullName>
        <shortName evidence="15">Pol IV</shortName>
        <ecNumber evidence="15">2.7.7.7</ecNumber>
    </recommendedName>
</protein>
<evidence type="ECO:0000256" key="5">
    <source>
        <dbReference type="ARBA" id="ARBA00022679"/>
    </source>
</evidence>
<evidence type="ECO:0000259" key="16">
    <source>
        <dbReference type="PROSITE" id="PS50173"/>
    </source>
</evidence>
<comment type="subcellular location">
    <subcellularLocation>
        <location evidence="1 15">Cytoplasm</location>
    </subcellularLocation>
</comment>
<dbReference type="GO" id="GO:0042276">
    <property type="term" value="P:error-prone translesion synthesis"/>
    <property type="evidence" value="ECO:0007669"/>
    <property type="project" value="TreeGrafter"/>
</dbReference>
<keyword evidence="4 15" id="KW-0963">Cytoplasm</keyword>
<keyword evidence="3 15" id="KW-0515">Mutator protein</keyword>
<keyword evidence="7 15" id="KW-0235">DNA replication</keyword>
<feature type="domain" description="UmuC" evidence="16">
    <location>
        <begin position="5"/>
        <end position="185"/>
    </location>
</feature>
<evidence type="ECO:0000256" key="3">
    <source>
        <dbReference type="ARBA" id="ARBA00022457"/>
    </source>
</evidence>
<accession>A0A4R7ZD56</accession>
<organism evidence="17 18">
    <name type="scientific">Breznakia blatticola</name>
    <dbReference type="NCBI Taxonomy" id="1754012"/>
    <lineage>
        <taxon>Bacteria</taxon>
        <taxon>Bacillati</taxon>
        <taxon>Bacillota</taxon>
        <taxon>Erysipelotrichia</taxon>
        <taxon>Erysipelotrichales</taxon>
        <taxon>Erysipelotrichaceae</taxon>
        <taxon>Breznakia</taxon>
    </lineage>
</organism>
<evidence type="ECO:0000313" key="18">
    <source>
        <dbReference type="Proteomes" id="UP000294743"/>
    </source>
</evidence>
<dbReference type="InterPro" id="IPR022880">
    <property type="entry name" value="DNApol_IV"/>
</dbReference>
<comment type="cofactor">
    <cofactor evidence="15">
        <name>Mg(2+)</name>
        <dbReference type="ChEBI" id="CHEBI:18420"/>
    </cofactor>
    <text evidence="15">Binds 2 magnesium ions per subunit.</text>
</comment>
<dbReference type="FunFam" id="3.40.1170.60:FF:000001">
    <property type="entry name" value="DNA polymerase IV"/>
    <property type="match status" value="1"/>
</dbReference>
<name>A0A4R7ZD56_9FIRM</name>
<keyword evidence="13 15" id="KW-0234">DNA repair</keyword>
<keyword evidence="9 15" id="KW-0227">DNA damage</keyword>
<keyword evidence="5 15" id="KW-0808">Transferase</keyword>
<dbReference type="Gene3D" id="1.10.150.20">
    <property type="entry name" value="5' to 3' exonuclease, C-terminal subdomain"/>
    <property type="match status" value="1"/>
</dbReference>
<evidence type="ECO:0000256" key="14">
    <source>
        <dbReference type="ARBA" id="ARBA00049244"/>
    </source>
</evidence>
<dbReference type="GO" id="GO:0003684">
    <property type="term" value="F:damaged DNA binding"/>
    <property type="evidence" value="ECO:0007669"/>
    <property type="project" value="InterPro"/>
</dbReference>
<keyword evidence="10 15" id="KW-0460">Magnesium</keyword>
<dbReference type="GO" id="GO:0006281">
    <property type="term" value="P:DNA repair"/>
    <property type="evidence" value="ECO:0007669"/>
    <property type="project" value="UniProtKB-UniRule"/>
</dbReference>
<evidence type="ECO:0000256" key="9">
    <source>
        <dbReference type="ARBA" id="ARBA00022763"/>
    </source>
</evidence>
<feature type="site" description="Substrate discrimination" evidence="15">
    <location>
        <position position="14"/>
    </location>
</feature>
<evidence type="ECO:0000256" key="8">
    <source>
        <dbReference type="ARBA" id="ARBA00022723"/>
    </source>
</evidence>
<gene>
    <name evidence="15" type="primary">dinB</name>
    <name evidence="17" type="ORF">EDD63_1309</name>
</gene>
<dbReference type="EMBL" id="SODD01000030">
    <property type="protein sequence ID" value="TDW14816.1"/>
    <property type="molecule type" value="Genomic_DNA"/>
</dbReference>
<dbReference type="NCBIfam" id="NF002677">
    <property type="entry name" value="PRK02406.1"/>
    <property type="match status" value="1"/>
</dbReference>
<feature type="active site" evidence="15">
    <location>
        <position position="104"/>
    </location>
</feature>
<dbReference type="InterPro" id="IPR036775">
    <property type="entry name" value="DNA_pol_Y-fam_lit_finger_sf"/>
</dbReference>
<comment type="function">
    <text evidence="15">Poorly processive, error-prone DNA polymerase involved in untargeted mutagenesis. Copies undamaged DNA at stalled replication forks, which arise in vivo from mismatched or misaligned primer ends. These misaligned primers can be extended by PolIV. Exhibits no 3'-5' exonuclease (proofreading) activity. May be involved in translesional synthesis, in conjunction with the beta clamp from PolIII.</text>
</comment>
<dbReference type="CDD" id="cd03586">
    <property type="entry name" value="PolY_Pol_IV_kappa"/>
    <property type="match status" value="1"/>
</dbReference>
<evidence type="ECO:0000313" key="17">
    <source>
        <dbReference type="EMBL" id="TDW14816.1"/>
    </source>
</evidence>